<feature type="signal peptide" evidence="1">
    <location>
        <begin position="1"/>
        <end position="26"/>
    </location>
</feature>
<dbReference type="SMART" id="SM00710">
    <property type="entry name" value="PbH1"/>
    <property type="match status" value="6"/>
</dbReference>
<protein>
    <submittedName>
        <fullName evidence="4">DUF1565 domain-containing protein</fullName>
    </submittedName>
</protein>
<dbReference type="OrthoDB" id="9808066at2"/>
<comment type="caution">
    <text evidence="4">The sequence shown here is derived from an EMBL/GenBank/DDBJ whole genome shotgun (WGS) entry which is preliminary data.</text>
</comment>
<dbReference type="RefSeq" id="WP_114461174.1">
    <property type="nucleotide sequence ID" value="NZ_QPIW01000007.1"/>
</dbReference>
<evidence type="ECO:0000259" key="2">
    <source>
        <dbReference type="Pfam" id="PF07602"/>
    </source>
</evidence>
<dbReference type="InterPro" id="IPR011459">
    <property type="entry name" value="DUF1565"/>
</dbReference>
<name>A0A369I898_9BACT</name>
<dbReference type="Pfam" id="PF07602">
    <property type="entry name" value="DUF1565"/>
    <property type="match status" value="1"/>
</dbReference>
<feature type="domain" description="DUF1565" evidence="2">
    <location>
        <begin position="35"/>
        <end position="75"/>
    </location>
</feature>
<keyword evidence="1" id="KW-0732">Signal</keyword>
<evidence type="ECO:0000256" key="1">
    <source>
        <dbReference type="SAM" id="SignalP"/>
    </source>
</evidence>
<dbReference type="SUPFAM" id="SSF50156">
    <property type="entry name" value="PDZ domain-like"/>
    <property type="match status" value="1"/>
</dbReference>
<dbReference type="PANTHER" id="PTHR36453:SF1">
    <property type="entry name" value="RIGHT HANDED BETA HELIX DOMAIN-CONTAINING PROTEIN"/>
    <property type="match status" value="1"/>
</dbReference>
<dbReference type="InterPro" id="IPR006626">
    <property type="entry name" value="PbH1"/>
</dbReference>
<gene>
    <name evidence="4" type="ORF">DVG78_11270</name>
</gene>
<dbReference type="SUPFAM" id="SSF51126">
    <property type="entry name" value="Pectin lyase-like"/>
    <property type="match status" value="1"/>
</dbReference>
<keyword evidence="5" id="KW-1185">Reference proteome</keyword>
<sequence length="790" mass="88475">MPVFTPTFIRFVFLFFAALLTQSATAQVTFYVAPNGNDANNGMLQKPFKTLSKALLSAQGAKGQKVTIQLRKGTYYLDKTLVINAVDALFESLEITGYKNEPVFIDGGQPLQLAWKPSQNGIYQAVVAPNIAFEQLYINGQQQPLARYPNYDATARVFHGTAADAISPERVKTWKNPTCGYVHALHSGEWGGFHYLITGKDEKGELKLEGGWQNNRPAPMHKQYRFVENIREELDAPGEWFFDKTTRVLYFYPPQNINLSTALVEVTTLKNLLELRGTTYKPVRNVQLKDLHFVHTERSFMETKEPLVRSDWTFYRGGAVLFDGTENCKISDCTFSNLGGNAIVVSNYNKHTTISGCHIHHIGASAVAFVGDPKAARSPSFRYELSIPYQKLDKTSGPQTNNFPQECTVTDNLIHDMGQLEKQATGVQIELSASITVSHNSIYNTPRAGINIGDGAWGGHILEYNDVFNTVLETGDHGAFNSWGRDRFWYANRSYMDSLVAAHPELILLDAQKQTIIRHNRFRCDHGWDIDLDDGSSNYHIYNNVCLNGGLKLREGFYRKVENNIMVNNSFHPHVWFKNSGDEFRHNIVMKKYFPIQIKDWGVNIDQNLFPDSASLALARKNNTDAKSTAGNPAFINASAGDYRVSAYSPALLIGFKNFSMTDFGVQKPELKKLALQPVIPALINAQSLDGKTSTISFLGGTLKNIEGLGDRSAYGLPDETGILVTSTGQKSLLTQSGLLEKDVIRTADGKNVKNIREFLDIYQEVNWHGKINIEIIRNQQPMKMVLLLK</sequence>
<dbReference type="Gene3D" id="2.30.42.10">
    <property type="match status" value="1"/>
</dbReference>
<dbReference type="Gene3D" id="2.160.20.10">
    <property type="entry name" value="Single-stranded right-handed beta-helix, Pectin lyase-like"/>
    <property type="match status" value="2"/>
</dbReference>
<feature type="chain" id="PRO_5016994152" evidence="1">
    <location>
        <begin position="27"/>
        <end position="790"/>
    </location>
</feature>
<dbReference type="InterPro" id="IPR011050">
    <property type="entry name" value="Pectin_lyase_fold/virulence"/>
</dbReference>
<dbReference type="InterPro" id="IPR039448">
    <property type="entry name" value="Beta_helix"/>
</dbReference>
<dbReference type="Pfam" id="PF13229">
    <property type="entry name" value="Beta_helix"/>
    <property type="match status" value="1"/>
</dbReference>
<reference evidence="4 5" key="1">
    <citation type="submission" date="2018-07" db="EMBL/GenBank/DDBJ databases">
        <title>Genome analysis of Runella aurantiaca.</title>
        <authorList>
            <person name="Yang X."/>
        </authorList>
    </citation>
    <scope>NUCLEOTIDE SEQUENCE [LARGE SCALE GENOMIC DNA]</scope>
    <source>
        <strain evidence="4 5">YX9</strain>
    </source>
</reference>
<evidence type="ECO:0000313" key="5">
    <source>
        <dbReference type="Proteomes" id="UP000253141"/>
    </source>
</evidence>
<proteinExistence type="predicted"/>
<dbReference type="PANTHER" id="PTHR36453">
    <property type="entry name" value="SECRETED PROTEIN-RELATED"/>
    <property type="match status" value="1"/>
</dbReference>
<evidence type="ECO:0000313" key="4">
    <source>
        <dbReference type="EMBL" id="RDB05979.1"/>
    </source>
</evidence>
<accession>A0A369I898</accession>
<dbReference type="EMBL" id="QPIW01000007">
    <property type="protein sequence ID" value="RDB05979.1"/>
    <property type="molecule type" value="Genomic_DNA"/>
</dbReference>
<organism evidence="4 5">
    <name type="scientific">Runella aurantiaca</name>
    <dbReference type="NCBI Taxonomy" id="2282308"/>
    <lineage>
        <taxon>Bacteria</taxon>
        <taxon>Pseudomonadati</taxon>
        <taxon>Bacteroidota</taxon>
        <taxon>Cytophagia</taxon>
        <taxon>Cytophagales</taxon>
        <taxon>Spirosomataceae</taxon>
        <taxon>Runella</taxon>
    </lineage>
</organism>
<evidence type="ECO:0000259" key="3">
    <source>
        <dbReference type="Pfam" id="PF13229"/>
    </source>
</evidence>
<dbReference type="Proteomes" id="UP000253141">
    <property type="component" value="Unassembled WGS sequence"/>
</dbReference>
<feature type="domain" description="Right handed beta helix" evidence="3">
    <location>
        <begin position="317"/>
        <end position="455"/>
    </location>
</feature>
<dbReference type="InterPro" id="IPR036034">
    <property type="entry name" value="PDZ_sf"/>
</dbReference>
<dbReference type="InterPro" id="IPR012334">
    <property type="entry name" value="Pectin_lyas_fold"/>
</dbReference>
<dbReference type="AlphaFoldDB" id="A0A369I898"/>